<dbReference type="RefSeq" id="WP_068624198.1">
    <property type="nucleotide sequence ID" value="NZ_MAQA01000003.1"/>
</dbReference>
<dbReference type="Proteomes" id="UP000093412">
    <property type="component" value="Unassembled WGS sequence"/>
</dbReference>
<name>A0ABX2Y8S7_9CELL</name>
<protein>
    <submittedName>
        <fullName evidence="2">Uncharacterized protein</fullName>
    </submittedName>
</protein>
<sequence length="76" mass="7823">MTSSTTSTSATSIAPSTPDAGEPAGTAPVSSCAERVENIPCPATGHDHLLRRAPIDPPFWYCGPGFGFDDQEVTGS</sequence>
<comment type="caution">
    <text evidence="2">The sequence shown here is derived from an EMBL/GenBank/DDBJ whole genome shotgun (WGS) entry which is preliminary data.</text>
</comment>
<evidence type="ECO:0000313" key="3">
    <source>
        <dbReference type="Proteomes" id="UP000093412"/>
    </source>
</evidence>
<gene>
    <name evidence="2" type="ORF">OERS_05210</name>
</gene>
<organism evidence="2 3">
    <name type="scientific">Oerskovia enterophila</name>
    <dbReference type="NCBI Taxonomy" id="43678"/>
    <lineage>
        <taxon>Bacteria</taxon>
        <taxon>Bacillati</taxon>
        <taxon>Actinomycetota</taxon>
        <taxon>Actinomycetes</taxon>
        <taxon>Micrococcales</taxon>
        <taxon>Cellulomonadaceae</taxon>
        <taxon>Oerskovia</taxon>
    </lineage>
</organism>
<evidence type="ECO:0000256" key="1">
    <source>
        <dbReference type="SAM" id="MobiDB-lite"/>
    </source>
</evidence>
<proteinExistence type="predicted"/>
<feature type="compositionally biased region" description="Low complexity" evidence="1">
    <location>
        <begin position="1"/>
        <end position="18"/>
    </location>
</feature>
<accession>A0ABX2Y8S7</accession>
<evidence type="ECO:0000313" key="2">
    <source>
        <dbReference type="EMBL" id="OCI32929.1"/>
    </source>
</evidence>
<reference evidence="2 3" key="1">
    <citation type="submission" date="2016-06" db="EMBL/GenBank/DDBJ databases">
        <title>Genome sequence of Oerskovia enterophila DSM 43852.</title>
        <authorList>
            <person name="Poehlein A."/>
            <person name="Jag V."/>
            <person name="Bengelsdorf F.R."/>
            <person name="Daniel R."/>
            <person name="Duerre P."/>
        </authorList>
    </citation>
    <scope>NUCLEOTIDE SEQUENCE [LARGE SCALE GENOMIC DNA]</scope>
    <source>
        <strain evidence="2 3">DSM 43852</strain>
    </source>
</reference>
<keyword evidence="3" id="KW-1185">Reference proteome</keyword>
<feature type="region of interest" description="Disordered" evidence="1">
    <location>
        <begin position="1"/>
        <end position="32"/>
    </location>
</feature>
<dbReference type="EMBL" id="MAQA01000003">
    <property type="protein sequence ID" value="OCI32929.1"/>
    <property type="molecule type" value="Genomic_DNA"/>
</dbReference>